<dbReference type="PANTHER" id="PTHR42339:SF1">
    <property type="entry name" value="HISTONE H1"/>
    <property type="match status" value="1"/>
</dbReference>
<dbReference type="PANTHER" id="PTHR42339">
    <property type="entry name" value="HISTONE H1"/>
    <property type="match status" value="1"/>
</dbReference>
<feature type="domain" description="DUF7726" evidence="2">
    <location>
        <begin position="62"/>
        <end position="130"/>
    </location>
</feature>
<feature type="region of interest" description="Disordered" evidence="1">
    <location>
        <begin position="132"/>
        <end position="176"/>
    </location>
</feature>
<dbReference type="AlphaFoldDB" id="A0AAN7V3D1"/>
<gene>
    <name evidence="3" type="ORF">RRF57_011981</name>
</gene>
<dbReference type="InterPro" id="IPR056143">
    <property type="entry name" value="DUF7726"/>
</dbReference>
<accession>A0AAN7V3D1</accession>
<evidence type="ECO:0000256" key="1">
    <source>
        <dbReference type="SAM" id="MobiDB-lite"/>
    </source>
</evidence>
<dbReference type="EMBL" id="JAWHQM010000065">
    <property type="protein sequence ID" value="KAK5636269.1"/>
    <property type="molecule type" value="Genomic_DNA"/>
</dbReference>
<dbReference type="Pfam" id="PF24852">
    <property type="entry name" value="DUF7726"/>
    <property type="match status" value="2"/>
</dbReference>
<name>A0AAN7V3D1_9PEZI</name>
<evidence type="ECO:0000259" key="2">
    <source>
        <dbReference type="Pfam" id="PF24852"/>
    </source>
</evidence>
<feature type="domain" description="DUF7726" evidence="2">
    <location>
        <begin position="197"/>
        <end position="279"/>
    </location>
</feature>
<feature type="region of interest" description="Disordered" evidence="1">
    <location>
        <begin position="1"/>
        <end position="32"/>
    </location>
</feature>
<evidence type="ECO:0000313" key="4">
    <source>
        <dbReference type="Proteomes" id="UP001305414"/>
    </source>
</evidence>
<organism evidence="3 4">
    <name type="scientific">Xylaria bambusicola</name>
    <dbReference type="NCBI Taxonomy" id="326684"/>
    <lineage>
        <taxon>Eukaryota</taxon>
        <taxon>Fungi</taxon>
        <taxon>Dikarya</taxon>
        <taxon>Ascomycota</taxon>
        <taxon>Pezizomycotina</taxon>
        <taxon>Sordariomycetes</taxon>
        <taxon>Xylariomycetidae</taxon>
        <taxon>Xylariales</taxon>
        <taxon>Xylariaceae</taxon>
        <taxon>Xylaria</taxon>
    </lineage>
</organism>
<sequence>MAVTGANRPAPKPPGPAVRSAPSVAGKKRKAETTLEEDIAAYKQNLDHIIDPDAFEDEPMPSCNAVRGKINKLLDSGIMTKTEFAKALGSTNANTLNRFLHASGQMGGSGSNIYSNAWAWFKQREFAKLKMPDVKKRQKREADAATAAAGPSSKTTSSSVPSSNGKPGSAAKTSASSVAGLPDISGIYLDGEEMDDVPVYDTCDDIRKKINAHLKTPGLTQTQFCRDLYAQLRAPKCKGIQSKQLADFRALKGPNAGARSSVFYAAYVYFEKLRLAQGKPKTTHRLTMESIWDGEGGFDRESDHRTS</sequence>
<keyword evidence="4" id="KW-1185">Reference proteome</keyword>
<comment type="caution">
    <text evidence="3">The sequence shown here is derived from an EMBL/GenBank/DDBJ whole genome shotgun (WGS) entry which is preliminary data.</text>
</comment>
<feature type="compositionally biased region" description="Low complexity" evidence="1">
    <location>
        <begin position="144"/>
        <end position="169"/>
    </location>
</feature>
<feature type="compositionally biased region" description="Basic and acidic residues" evidence="1">
    <location>
        <begin position="132"/>
        <end position="143"/>
    </location>
</feature>
<reference evidence="3 4" key="1">
    <citation type="submission" date="2023-10" db="EMBL/GenBank/DDBJ databases">
        <title>Draft genome sequence of Xylaria bambusicola isolate GMP-LS, the root and basal stem rot pathogen of sugarcane in Indonesia.</title>
        <authorList>
            <person name="Selvaraj P."/>
            <person name="Muralishankar V."/>
            <person name="Muruganantham S."/>
            <person name="Sp S."/>
            <person name="Haryani S."/>
            <person name="Lau K.J.X."/>
            <person name="Naqvi N.I."/>
        </authorList>
    </citation>
    <scope>NUCLEOTIDE SEQUENCE [LARGE SCALE GENOMIC DNA]</scope>
    <source>
        <strain evidence="3">GMP-LS</strain>
    </source>
</reference>
<proteinExistence type="predicted"/>
<evidence type="ECO:0000313" key="3">
    <source>
        <dbReference type="EMBL" id="KAK5636269.1"/>
    </source>
</evidence>
<dbReference type="Proteomes" id="UP001305414">
    <property type="component" value="Unassembled WGS sequence"/>
</dbReference>
<protein>
    <recommendedName>
        <fullName evidence="2">DUF7726 domain-containing protein</fullName>
    </recommendedName>
</protein>